<evidence type="ECO:0000259" key="2">
    <source>
        <dbReference type="PROSITE" id="PS51737"/>
    </source>
</evidence>
<evidence type="ECO:0000313" key="3">
    <source>
        <dbReference type="EMBL" id="GFO68581.1"/>
    </source>
</evidence>
<protein>
    <recommendedName>
        <fullName evidence="5">Integrase</fullName>
    </recommendedName>
</protein>
<dbReference type="GO" id="GO:0000150">
    <property type="term" value="F:DNA strand exchange activity"/>
    <property type="evidence" value="ECO:0007669"/>
    <property type="project" value="InterPro"/>
</dbReference>
<dbReference type="GO" id="GO:0003677">
    <property type="term" value="F:DNA binding"/>
    <property type="evidence" value="ECO:0007669"/>
    <property type="project" value="InterPro"/>
</dbReference>
<feature type="domain" description="Recombinase" evidence="2">
    <location>
        <begin position="158"/>
        <end position="277"/>
    </location>
</feature>
<gene>
    <name evidence="3" type="ORF">GMLC_21600</name>
</gene>
<dbReference type="InterPro" id="IPR038109">
    <property type="entry name" value="DNA_bind_recomb_sf"/>
</dbReference>
<accession>A0A6V8N7V0</accession>
<organism evidence="3 4">
    <name type="scientific">Geomonas limicola</name>
    <dbReference type="NCBI Taxonomy" id="2740186"/>
    <lineage>
        <taxon>Bacteria</taxon>
        <taxon>Pseudomonadati</taxon>
        <taxon>Thermodesulfobacteriota</taxon>
        <taxon>Desulfuromonadia</taxon>
        <taxon>Geobacterales</taxon>
        <taxon>Geobacteraceae</taxon>
        <taxon>Geomonas</taxon>
    </lineage>
</organism>
<dbReference type="Pfam" id="PF00239">
    <property type="entry name" value="Resolvase"/>
    <property type="match status" value="1"/>
</dbReference>
<dbReference type="InterPro" id="IPR006119">
    <property type="entry name" value="Resolv_N"/>
</dbReference>
<dbReference type="PROSITE" id="PS51737">
    <property type="entry name" value="RECOMBINASE_DNA_BIND"/>
    <property type="match status" value="1"/>
</dbReference>
<dbReference type="InterPro" id="IPR036162">
    <property type="entry name" value="Resolvase-like_N_sf"/>
</dbReference>
<dbReference type="InterPro" id="IPR050639">
    <property type="entry name" value="SSR_resolvase"/>
</dbReference>
<dbReference type="InterPro" id="IPR011109">
    <property type="entry name" value="DNA_bind_recombinase_dom"/>
</dbReference>
<dbReference type="RefSeq" id="WP_183361131.1">
    <property type="nucleotide sequence ID" value="NZ_BLXZ01000004.1"/>
</dbReference>
<dbReference type="InterPro" id="IPR025827">
    <property type="entry name" value="Zn_ribbon_recom_dom"/>
</dbReference>
<dbReference type="Pfam" id="PF13408">
    <property type="entry name" value="Zn_ribbon_recom"/>
    <property type="match status" value="1"/>
</dbReference>
<dbReference type="PROSITE" id="PS51736">
    <property type="entry name" value="RECOMBINASES_3"/>
    <property type="match status" value="1"/>
</dbReference>
<keyword evidence="4" id="KW-1185">Reference proteome</keyword>
<evidence type="ECO:0000259" key="1">
    <source>
        <dbReference type="PROSITE" id="PS51736"/>
    </source>
</evidence>
<dbReference type="PANTHER" id="PTHR30461">
    <property type="entry name" value="DNA-INVERTASE FROM LAMBDOID PROPHAGE"/>
    <property type="match status" value="1"/>
</dbReference>
<dbReference type="PANTHER" id="PTHR30461:SF23">
    <property type="entry name" value="DNA RECOMBINASE-RELATED"/>
    <property type="match status" value="1"/>
</dbReference>
<dbReference type="Gene3D" id="3.40.50.1390">
    <property type="entry name" value="Resolvase, N-terminal catalytic domain"/>
    <property type="match status" value="1"/>
</dbReference>
<dbReference type="SMART" id="SM00857">
    <property type="entry name" value="Resolvase"/>
    <property type="match status" value="1"/>
</dbReference>
<proteinExistence type="predicted"/>
<dbReference type="Gene3D" id="3.90.1750.20">
    <property type="entry name" value="Putative Large Serine Recombinase, Chain B, Domain 2"/>
    <property type="match status" value="1"/>
</dbReference>
<dbReference type="Proteomes" id="UP000587586">
    <property type="component" value="Unassembled WGS sequence"/>
</dbReference>
<dbReference type="Pfam" id="PF07508">
    <property type="entry name" value="Recombinase"/>
    <property type="match status" value="1"/>
</dbReference>
<dbReference type="EMBL" id="BLXZ01000004">
    <property type="protein sequence ID" value="GFO68581.1"/>
    <property type="molecule type" value="Genomic_DNA"/>
</dbReference>
<dbReference type="CDD" id="cd00338">
    <property type="entry name" value="Ser_Recombinase"/>
    <property type="match status" value="1"/>
</dbReference>
<name>A0A6V8N7V0_9BACT</name>
<dbReference type="AlphaFoldDB" id="A0A6V8N7V0"/>
<evidence type="ECO:0008006" key="5">
    <source>
        <dbReference type="Google" id="ProtNLM"/>
    </source>
</evidence>
<feature type="domain" description="Resolvase/invertase-type recombinase catalytic" evidence="1">
    <location>
        <begin position="2"/>
        <end position="150"/>
    </location>
</feature>
<comment type="caution">
    <text evidence="3">The sequence shown here is derived from an EMBL/GenBank/DDBJ whole genome shotgun (WGS) entry which is preliminary data.</text>
</comment>
<sequence length="492" mass="56434">MKVGIWIRVSTNEQVITESPETHRQRAVDFCKGRGWSVEEVYDLSGVSGKSVLDHPEAKRMMRDIETKKIRGLVFSKLARLARNAKDLLEISEYFNRFNAALVSIGEDLIDTSTPSGRMLYGLIAVLAEWEREEISARVAASVPIRAGMGKPIGGRGPFGYKWVDKKLVVHEEEAIVARRAFELFNEKQKLLPTCKQLNEEGFRARKSPWRNTTLKRLLTDTVCIGKKRANYCTNRGESKSWVLKPETEWVIQDVDPIISIETWEKTQLILAGRPITYQSSVPKEGKYLYSGLLVCGNCGGKMYVSAYKGMTQPRYICKKCKTKINEDVITEYFKIGLERITMVDPDRTPQDDMVIAEKTERLQLLNKNLRTQQGKIDQLFEMRYSGIVDDRGFQDRYEPLRIRRDQITDEIPIITEEIATAENIKKNRVHLVKEAKRLSDLWGFLREDEKGRVAKDLIQKVVIEGDFLNFTFYYLPELEEIGNSAQTLTGS</sequence>
<evidence type="ECO:0000313" key="4">
    <source>
        <dbReference type="Proteomes" id="UP000587586"/>
    </source>
</evidence>
<reference evidence="4" key="1">
    <citation type="submission" date="2020-06" db="EMBL/GenBank/DDBJ databases">
        <title>Draft genomic sequecing of Geomonas sp. Red745.</title>
        <authorList>
            <person name="Itoh H."/>
            <person name="Xu Z.X."/>
            <person name="Ushijima N."/>
            <person name="Masuda Y."/>
            <person name="Shiratori Y."/>
            <person name="Senoo K."/>
        </authorList>
    </citation>
    <scope>NUCLEOTIDE SEQUENCE [LARGE SCALE GENOMIC DNA]</scope>
    <source>
        <strain evidence="4">Red745</strain>
    </source>
</reference>
<dbReference type="SUPFAM" id="SSF53041">
    <property type="entry name" value="Resolvase-like"/>
    <property type="match status" value="1"/>
</dbReference>